<dbReference type="Pfam" id="PF02839">
    <property type="entry name" value="CBM_5_12"/>
    <property type="match status" value="1"/>
</dbReference>
<dbReference type="STRING" id="205917.A0A4Y9YVG2"/>
<evidence type="ECO:0000259" key="13">
    <source>
        <dbReference type="PROSITE" id="PS51910"/>
    </source>
</evidence>
<evidence type="ECO:0000256" key="11">
    <source>
        <dbReference type="SAM" id="MobiDB-lite"/>
    </source>
</evidence>
<evidence type="ECO:0000256" key="8">
    <source>
        <dbReference type="ARBA" id="ARBA00023326"/>
    </source>
</evidence>
<evidence type="ECO:0000256" key="12">
    <source>
        <dbReference type="SAM" id="SignalP"/>
    </source>
</evidence>
<dbReference type="InterPro" id="IPR003610">
    <property type="entry name" value="CBM5/12"/>
</dbReference>
<evidence type="ECO:0000256" key="7">
    <source>
        <dbReference type="ARBA" id="ARBA00023295"/>
    </source>
</evidence>
<proteinExistence type="inferred from homology"/>
<evidence type="ECO:0000256" key="6">
    <source>
        <dbReference type="ARBA" id="ARBA00023277"/>
    </source>
</evidence>
<keyword evidence="6" id="KW-0119">Carbohydrate metabolism</keyword>
<evidence type="ECO:0000256" key="9">
    <source>
        <dbReference type="RuleBase" id="RU000489"/>
    </source>
</evidence>
<reference evidence="14 15" key="1">
    <citation type="submission" date="2019-02" db="EMBL/GenBank/DDBJ databases">
        <title>Genome sequencing of the rare red list fungi Dentipellis fragilis.</title>
        <authorList>
            <person name="Buettner E."/>
            <person name="Kellner H."/>
        </authorList>
    </citation>
    <scope>NUCLEOTIDE SEQUENCE [LARGE SCALE GENOMIC DNA]</scope>
    <source>
        <strain evidence="14 15">DSM 105465</strain>
    </source>
</reference>
<evidence type="ECO:0000313" key="14">
    <source>
        <dbReference type="EMBL" id="TFY66424.1"/>
    </source>
</evidence>
<dbReference type="GO" id="GO:0000272">
    <property type="term" value="P:polysaccharide catabolic process"/>
    <property type="evidence" value="ECO:0007669"/>
    <property type="project" value="UniProtKB-KW"/>
</dbReference>
<evidence type="ECO:0000256" key="1">
    <source>
        <dbReference type="ARBA" id="ARBA00000822"/>
    </source>
</evidence>
<organism evidence="14 15">
    <name type="scientific">Dentipellis fragilis</name>
    <dbReference type="NCBI Taxonomy" id="205917"/>
    <lineage>
        <taxon>Eukaryota</taxon>
        <taxon>Fungi</taxon>
        <taxon>Dikarya</taxon>
        <taxon>Basidiomycota</taxon>
        <taxon>Agaricomycotina</taxon>
        <taxon>Agaricomycetes</taxon>
        <taxon>Russulales</taxon>
        <taxon>Hericiaceae</taxon>
        <taxon>Dentipellis</taxon>
    </lineage>
</organism>
<keyword evidence="3" id="KW-0147">Chitin-binding</keyword>
<dbReference type="InterPro" id="IPR001223">
    <property type="entry name" value="Glyco_hydro18_cat"/>
</dbReference>
<keyword evidence="5" id="KW-0146">Chitin degradation</keyword>
<dbReference type="GO" id="GO:0005576">
    <property type="term" value="C:extracellular region"/>
    <property type="evidence" value="ECO:0007669"/>
    <property type="project" value="InterPro"/>
</dbReference>
<dbReference type="InterPro" id="IPR050542">
    <property type="entry name" value="Glycosyl_Hydrlase18_Chitinase"/>
</dbReference>
<dbReference type="PANTHER" id="PTHR45708">
    <property type="entry name" value="ENDOCHITINASE"/>
    <property type="match status" value="1"/>
</dbReference>
<protein>
    <recommendedName>
        <fullName evidence="2">chitinase</fullName>
        <ecNumber evidence="2">3.2.1.14</ecNumber>
    </recommendedName>
</protein>
<evidence type="ECO:0000256" key="5">
    <source>
        <dbReference type="ARBA" id="ARBA00023024"/>
    </source>
</evidence>
<dbReference type="SUPFAM" id="SSF51055">
    <property type="entry name" value="Carbohydrate binding domain"/>
    <property type="match status" value="1"/>
</dbReference>
<feature type="region of interest" description="Disordered" evidence="11">
    <location>
        <begin position="453"/>
        <end position="487"/>
    </location>
</feature>
<dbReference type="PROSITE" id="PS01095">
    <property type="entry name" value="GH18_1"/>
    <property type="match status" value="1"/>
</dbReference>
<dbReference type="Pfam" id="PF00704">
    <property type="entry name" value="Glyco_hydro_18"/>
    <property type="match status" value="1"/>
</dbReference>
<dbReference type="GO" id="GO:0030246">
    <property type="term" value="F:carbohydrate binding"/>
    <property type="evidence" value="ECO:0007669"/>
    <property type="project" value="InterPro"/>
</dbReference>
<evidence type="ECO:0000313" key="15">
    <source>
        <dbReference type="Proteomes" id="UP000298327"/>
    </source>
</evidence>
<comment type="similarity">
    <text evidence="10">Belongs to the glycosyl hydrolase 18 family.</text>
</comment>
<dbReference type="InterPro" id="IPR001579">
    <property type="entry name" value="Glyco_hydro_18_chit_AS"/>
</dbReference>
<keyword evidence="12" id="KW-0732">Signal</keyword>
<dbReference type="Gene3D" id="2.10.10.20">
    <property type="entry name" value="Carbohydrate-binding module superfamily 5/12"/>
    <property type="match status" value="1"/>
</dbReference>
<dbReference type="InterPro" id="IPR045321">
    <property type="entry name" value="Cts1-like"/>
</dbReference>
<keyword evidence="4 9" id="KW-0378">Hydrolase</keyword>
<accession>A0A4Y9YVG2</accession>
<dbReference type="EMBL" id="SEOQ01000248">
    <property type="protein sequence ID" value="TFY66424.1"/>
    <property type="molecule type" value="Genomic_DNA"/>
</dbReference>
<comment type="catalytic activity">
    <reaction evidence="1">
        <text>Random endo-hydrolysis of N-acetyl-beta-D-glucosaminide (1-&gt;4)-beta-linkages in chitin and chitodextrins.</text>
        <dbReference type="EC" id="3.2.1.14"/>
    </reaction>
</comment>
<dbReference type="AlphaFoldDB" id="A0A4Y9YVG2"/>
<dbReference type="GO" id="GO:0008061">
    <property type="term" value="F:chitin binding"/>
    <property type="evidence" value="ECO:0007669"/>
    <property type="project" value="UniProtKB-KW"/>
</dbReference>
<evidence type="ECO:0000256" key="2">
    <source>
        <dbReference type="ARBA" id="ARBA00012729"/>
    </source>
</evidence>
<evidence type="ECO:0000256" key="10">
    <source>
        <dbReference type="RuleBase" id="RU004453"/>
    </source>
</evidence>
<dbReference type="SUPFAM" id="SSF51445">
    <property type="entry name" value="(Trans)glycosidases"/>
    <property type="match status" value="1"/>
</dbReference>
<feature type="compositionally biased region" description="Low complexity" evidence="11">
    <location>
        <begin position="345"/>
        <end position="361"/>
    </location>
</feature>
<dbReference type="GO" id="GO:0008843">
    <property type="term" value="F:endochitinase activity"/>
    <property type="evidence" value="ECO:0007669"/>
    <property type="project" value="UniProtKB-EC"/>
</dbReference>
<dbReference type="CDD" id="cd12215">
    <property type="entry name" value="ChiC_BD"/>
    <property type="match status" value="1"/>
</dbReference>
<feature type="region of interest" description="Disordered" evidence="11">
    <location>
        <begin position="323"/>
        <end position="362"/>
    </location>
</feature>
<dbReference type="Gene3D" id="3.20.20.80">
    <property type="entry name" value="Glycosidases"/>
    <property type="match status" value="1"/>
</dbReference>
<evidence type="ECO:0000256" key="3">
    <source>
        <dbReference type="ARBA" id="ARBA00022669"/>
    </source>
</evidence>
<comment type="caution">
    <text evidence="14">The sequence shown here is derived from an EMBL/GenBank/DDBJ whole genome shotgun (WGS) entry which is preliminary data.</text>
</comment>
<dbReference type="GO" id="GO:0006032">
    <property type="term" value="P:chitin catabolic process"/>
    <property type="evidence" value="ECO:0007669"/>
    <property type="project" value="UniProtKB-KW"/>
</dbReference>
<dbReference type="CDD" id="cd02877">
    <property type="entry name" value="GH18_hevamine_XipI_class_III"/>
    <property type="match status" value="1"/>
</dbReference>
<feature type="compositionally biased region" description="Polar residues" evidence="11">
    <location>
        <begin position="456"/>
        <end position="465"/>
    </location>
</feature>
<feature type="compositionally biased region" description="Basic and acidic residues" evidence="11">
    <location>
        <begin position="466"/>
        <end position="478"/>
    </location>
</feature>
<feature type="chain" id="PRO_5021407853" description="chitinase" evidence="12">
    <location>
        <begin position="20"/>
        <end position="487"/>
    </location>
</feature>
<dbReference type="SMART" id="SM00495">
    <property type="entry name" value="ChtBD3"/>
    <property type="match status" value="1"/>
</dbReference>
<dbReference type="PANTHER" id="PTHR45708:SF49">
    <property type="entry name" value="ENDOCHITINASE"/>
    <property type="match status" value="1"/>
</dbReference>
<name>A0A4Y9YVG2_9AGAM</name>
<feature type="signal peptide" evidence="12">
    <location>
        <begin position="1"/>
        <end position="19"/>
    </location>
</feature>
<keyword evidence="8" id="KW-0624">Polysaccharide degradation</keyword>
<feature type="domain" description="GH18" evidence="13">
    <location>
        <begin position="26"/>
        <end position="326"/>
    </location>
</feature>
<dbReference type="Proteomes" id="UP000298327">
    <property type="component" value="Unassembled WGS sequence"/>
</dbReference>
<dbReference type="EC" id="3.2.1.14" evidence="2"/>
<dbReference type="InterPro" id="IPR017853">
    <property type="entry name" value="GH"/>
</dbReference>
<keyword evidence="15" id="KW-1185">Reference proteome</keyword>
<evidence type="ECO:0000256" key="4">
    <source>
        <dbReference type="ARBA" id="ARBA00022801"/>
    </source>
</evidence>
<dbReference type="OrthoDB" id="6020543at2759"/>
<gene>
    <name evidence="14" type="ORF">EVG20_g4664</name>
</gene>
<dbReference type="InterPro" id="IPR036573">
    <property type="entry name" value="CBM_sf_5/12"/>
</dbReference>
<keyword evidence="7 9" id="KW-0326">Glycosidase</keyword>
<dbReference type="PROSITE" id="PS51910">
    <property type="entry name" value="GH18_2"/>
    <property type="match status" value="1"/>
</dbReference>
<sequence>MNAAVKLALALTAVNSVFGFDNSRNDNVAAYWGQNSYGATHGSDPSNWQKTLSFYCQDDSIDAFPLGFLNVAFDVGGLPSIDLANICSVNTGVFPGTELPDCSFLASDIETCQSKGKIVTLSIGGSTGAVSFSSDSQAQQFADTVWNLFLGGSSSTRPFGAAVLDGVDLDLEGGSASGWPAFITRIRSHASGASKQYYITGAPQCPYPDAWIGSVLNAVGFDAVYVQFYNNPCGLPAFGTDAFDFATWDNWAKTVSPNKNVKVYLGAPGATLAANNGYVSASQLATIAQQTRSQYSSFGGVMLWDASQAYVNGRFDAAIKQVLKNGGGSSPTSPTSAPPPPPPVSTTHTSTPPATSTPASGGSCGAIAPWQANIAYEGGDLVTYNGHTWTAKWWSEGDTPGGKQLALPLTLVIFLTRPIGAAGDWTDNGPCVSAKVNKTNYRTKEAHASIPATAQVKPTASASATKTEDIKNVDERPVRHSRSFGRL</sequence>